<dbReference type="EMBL" id="CAUYUJ010011803">
    <property type="protein sequence ID" value="CAK0832639.1"/>
    <property type="molecule type" value="Genomic_DNA"/>
</dbReference>
<dbReference type="InterPro" id="IPR008333">
    <property type="entry name" value="Cbr1-like_FAD-bd_dom"/>
</dbReference>
<dbReference type="Gene3D" id="2.40.30.10">
    <property type="entry name" value="Translation factors"/>
    <property type="match status" value="1"/>
</dbReference>
<evidence type="ECO:0000256" key="7">
    <source>
        <dbReference type="ARBA" id="ARBA00023027"/>
    </source>
</evidence>
<name>A0ABN9SLE0_9DINO</name>
<dbReference type="InterPro" id="IPR001433">
    <property type="entry name" value="OxRdtase_FAD/NAD-bd"/>
</dbReference>
<dbReference type="SUPFAM" id="SSF63380">
    <property type="entry name" value="Riboflavin synthase domain-like"/>
    <property type="match status" value="1"/>
</dbReference>
<dbReference type="PRINTS" id="PR00406">
    <property type="entry name" value="CYTB5RDTASE"/>
</dbReference>
<dbReference type="InterPro" id="IPR017927">
    <property type="entry name" value="FAD-bd_FR_type"/>
</dbReference>
<comment type="subcellular location">
    <subcellularLocation>
        <location evidence="2">Mitochondrion</location>
    </subcellularLocation>
</comment>
<dbReference type="PRINTS" id="PR00371">
    <property type="entry name" value="FPNCR"/>
</dbReference>
<evidence type="ECO:0000256" key="3">
    <source>
        <dbReference type="ARBA" id="ARBA00006105"/>
    </source>
</evidence>
<organism evidence="12 13">
    <name type="scientific">Prorocentrum cordatum</name>
    <dbReference type="NCBI Taxonomy" id="2364126"/>
    <lineage>
        <taxon>Eukaryota</taxon>
        <taxon>Sar</taxon>
        <taxon>Alveolata</taxon>
        <taxon>Dinophyceae</taxon>
        <taxon>Prorocentrales</taxon>
        <taxon>Prorocentraceae</taxon>
        <taxon>Prorocentrum</taxon>
    </lineage>
</organism>
<dbReference type="PANTHER" id="PTHR19370:SF171">
    <property type="entry name" value="NADH-CYTOCHROME B5 REDUCTASE 2"/>
    <property type="match status" value="1"/>
</dbReference>
<dbReference type="InterPro" id="IPR001834">
    <property type="entry name" value="CBR-like"/>
</dbReference>
<reference evidence="12" key="1">
    <citation type="submission" date="2023-10" db="EMBL/GenBank/DDBJ databases">
        <authorList>
            <person name="Chen Y."/>
            <person name="Shah S."/>
            <person name="Dougan E. K."/>
            <person name="Thang M."/>
            <person name="Chan C."/>
        </authorList>
    </citation>
    <scope>NUCLEOTIDE SEQUENCE [LARGE SCALE GENOMIC DNA]</scope>
</reference>
<keyword evidence="8" id="KW-0496">Mitochondrion</keyword>
<dbReference type="PROSITE" id="PS51384">
    <property type="entry name" value="FAD_FR"/>
    <property type="match status" value="1"/>
</dbReference>
<keyword evidence="7 10" id="KW-0520">NAD</keyword>
<dbReference type="InterPro" id="IPR001709">
    <property type="entry name" value="Flavoprot_Pyr_Nucl_cyt_Rdtase"/>
</dbReference>
<sequence>MGSLASSLCGGRPGEAAGGGAVLAARVGPPVAALRKPGECVFTEEWSPAKLGARETISHDTILLTFELPDPSKPLGLSTCACMLAKCTVDSEAVIRPYTPVSTNALVGKFQLLVKVYKDGKMSQYMNSMPIGDSLDFKHIDKNVKIQYPFGRKKLTMLAGGTGITPMMQALHAILGTPGDTTEVTLIFGNKLPQDIMCLELIEDWASRKPERLKVVHILSDVGEDAGWKGARGFITKDVVKEHAAPPSEDTLVMVCGPPPMYAALCGARDDAEVTGALAELGYRKEHVFKF</sequence>
<dbReference type="CDD" id="cd06183">
    <property type="entry name" value="cyt_b5_reduct_like"/>
    <property type="match status" value="1"/>
</dbReference>
<dbReference type="Pfam" id="PF00970">
    <property type="entry name" value="FAD_binding_6"/>
    <property type="match status" value="1"/>
</dbReference>
<protein>
    <recommendedName>
        <fullName evidence="10">NADH-cytochrome b5 reductase</fullName>
        <ecNumber evidence="10">1.6.2.2</ecNumber>
    </recommendedName>
</protein>
<dbReference type="EC" id="1.6.2.2" evidence="10"/>
<accession>A0ABN9SLE0</accession>
<dbReference type="Proteomes" id="UP001189429">
    <property type="component" value="Unassembled WGS sequence"/>
</dbReference>
<evidence type="ECO:0000256" key="10">
    <source>
        <dbReference type="RuleBase" id="RU361226"/>
    </source>
</evidence>
<evidence type="ECO:0000256" key="2">
    <source>
        <dbReference type="ARBA" id="ARBA00004173"/>
    </source>
</evidence>
<dbReference type="Gene3D" id="3.40.50.80">
    <property type="entry name" value="Nucleotide-binding domain of ferredoxin-NADP reductase (FNR) module"/>
    <property type="match status" value="1"/>
</dbReference>
<keyword evidence="13" id="KW-1185">Reference proteome</keyword>
<evidence type="ECO:0000256" key="1">
    <source>
        <dbReference type="ARBA" id="ARBA00001974"/>
    </source>
</evidence>
<dbReference type="InterPro" id="IPR039261">
    <property type="entry name" value="FNR_nucleotide-bd"/>
</dbReference>
<comment type="caution">
    <text evidence="12">The sequence shown here is derived from an EMBL/GenBank/DDBJ whole genome shotgun (WGS) entry which is preliminary data.</text>
</comment>
<proteinExistence type="inferred from homology"/>
<comment type="similarity">
    <text evidence="3 10">Belongs to the flavoprotein pyridine nucleotide cytochrome reductase family.</text>
</comment>
<dbReference type="PANTHER" id="PTHR19370">
    <property type="entry name" value="NADH-CYTOCHROME B5 REDUCTASE"/>
    <property type="match status" value="1"/>
</dbReference>
<dbReference type="Pfam" id="PF00175">
    <property type="entry name" value="NAD_binding_1"/>
    <property type="match status" value="1"/>
</dbReference>
<evidence type="ECO:0000256" key="5">
    <source>
        <dbReference type="ARBA" id="ARBA00022827"/>
    </source>
</evidence>
<gene>
    <name evidence="12" type="ORF">PCOR1329_LOCUS30605</name>
</gene>
<keyword evidence="4 10" id="KW-0285">Flavoprotein</keyword>
<keyword evidence="5 10" id="KW-0274">FAD</keyword>
<evidence type="ECO:0000259" key="11">
    <source>
        <dbReference type="PROSITE" id="PS51384"/>
    </source>
</evidence>
<feature type="domain" description="FAD-binding FR-type" evidence="11">
    <location>
        <begin position="44"/>
        <end position="156"/>
    </location>
</feature>
<keyword evidence="6 10" id="KW-0560">Oxidoreductase</keyword>
<comment type="catalytic activity">
    <reaction evidence="9 10">
        <text>2 Fe(III)-[cytochrome b5] + NADH = 2 Fe(II)-[cytochrome b5] + NAD(+) + H(+)</text>
        <dbReference type="Rhea" id="RHEA:46680"/>
        <dbReference type="Rhea" id="RHEA-COMP:10438"/>
        <dbReference type="Rhea" id="RHEA-COMP:10439"/>
        <dbReference type="ChEBI" id="CHEBI:15378"/>
        <dbReference type="ChEBI" id="CHEBI:29033"/>
        <dbReference type="ChEBI" id="CHEBI:29034"/>
        <dbReference type="ChEBI" id="CHEBI:57540"/>
        <dbReference type="ChEBI" id="CHEBI:57945"/>
        <dbReference type="EC" id="1.6.2.2"/>
    </reaction>
</comment>
<dbReference type="SUPFAM" id="SSF52343">
    <property type="entry name" value="Ferredoxin reductase-like, C-terminal NADP-linked domain"/>
    <property type="match status" value="1"/>
</dbReference>
<dbReference type="InterPro" id="IPR017938">
    <property type="entry name" value="Riboflavin_synthase-like_b-brl"/>
</dbReference>
<evidence type="ECO:0000313" key="13">
    <source>
        <dbReference type="Proteomes" id="UP001189429"/>
    </source>
</evidence>
<evidence type="ECO:0000256" key="9">
    <source>
        <dbReference type="ARBA" id="ARBA00047682"/>
    </source>
</evidence>
<evidence type="ECO:0000256" key="4">
    <source>
        <dbReference type="ARBA" id="ARBA00022630"/>
    </source>
</evidence>
<evidence type="ECO:0000256" key="6">
    <source>
        <dbReference type="ARBA" id="ARBA00023002"/>
    </source>
</evidence>
<comment type="cofactor">
    <cofactor evidence="1 10">
        <name>FAD</name>
        <dbReference type="ChEBI" id="CHEBI:57692"/>
    </cofactor>
</comment>
<evidence type="ECO:0000256" key="8">
    <source>
        <dbReference type="ARBA" id="ARBA00023128"/>
    </source>
</evidence>
<evidence type="ECO:0000313" key="12">
    <source>
        <dbReference type="EMBL" id="CAK0832639.1"/>
    </source>
</evidence>